<protein>
    <submittedName>
        <fullName evidence="1">Uncharacterized protein</fullName>
    </submittedName>
</protein>
<name>A0ACC2NUL7_9HYME</name>
<accession>A0ACC2NUL7</accession>
<evidence type="ECO:0000313" key="1">
    <source>
        <dbReference type="EMBL" id="KAJ8673999.1"/>
    </source>
</evidence>
<sequence length="149" mass="16046">MDSLINKDKKTSPTSENSGDSVYARAELGLLRLRNFSVLAEQLLFFILAERVLLPPPPTRSGRLSSGPTCSLMSLALYNVLAYCVGFAQELATSSNWSPTITVADSSQIRHLGMTATNAVLQWTKAVTALASIGFALVAVTIGRSLHNY</sequence>
<dbReference type="EMBL" id="CM056743">
    <property type="protein sequence ID" value="KAJ8673999.1"/>
    <property type="molecule type" value="Genomic_DNA"/>
</dbReference>
<keyword evidence="2" id="KW-1185">Reference proteome</keyword>
<dbReference type="Proteomes" id="UP001239111">
    <property type="component" value="Chromosome 3"/>
</dbReference>
<organism evidence="1 2">
    <name type="scientific">Eretmocerus hayati</name>
    <dbReference type="NCBI Taxonomy" id="131215"/>
    <lineage>
        <taxon>Eukaryota</taxon>
        <taxon>Metazoa</taxon>
        <taxon>Ecdysozoa</taxon>
        <taxon>Arthropoda</taxon>
        <taxon>Hexapoda</taxon>
        <taxon>Insecta</taxon>
        <taxon>Pterygota</taxon>
        <taxon>Neoptera</taxon>
        <taxon>Endopterygota</taxon>
        <taxon>Hymenoptera</taxon>
        <taxon>Apocrita</taxon>
        <taxon>Proctotrupomorpha</taxon>
        <taxon>Chalcidoidea</taxon>
        <taxon>Aphelinidae</taxon>
        <taxon>Aphelininae</taxon>
        <taxon>Eretmocerus</taxon>
    </lineage>
</organism>
<comment type="caution">
    <text evidence="1">The sequence shown here is derived from an EMBL/GenBank/DDBJ whole genome shotgun (WGS) entry which is preliminary data.</text>
</comment>
<proteinExistence type="predicted"/>
<feature type="non-terminal residue" evidence="1">
    <location>
        <position position="149"/>
    </location>
</feature>
<reference evidence="1" key="1">
    <citation type="submission" date="2023-04" db="EMBL/GenBank/DDBJ databases">
        <title>A chromosome-level genome assembly of the parasitoid wasp Eretmocerus hayati.</title>
        <authorList>
            <person name="Zhong Y."/>
            <person name="Liu S."/>
            <person name="Liu Y."/>
        </authorList>
    </citation>
    <scope>NUCLEOTIDE SEQUENCE</scope>
    <source>
        <strain evidence="1">ZJU_SS_LIU_2023</strain>
    </source>
</reference>
<gene>
    <name evidence="1" type="ORF">QAD02_005261</name>
</gene>
<evidence type="ECO:0000313" key="2">
    <source>
        <dbReference type="Proteomes" id="UP001239111"/>
    </source>
</evidence>